<dbReference type="InterPro" id="IPR027417">
    <property type="entry name" value="P-loop_NTPase"/>
</dbReference>
<dbReference type="AlphaFoldDB" id="A0A918E0X9"/>
<comment type="caution">
    <text evidence="1">The sequence shown here is derived from an EMBL/GenBank/DDBJ whole genome shotgun (WGS) entry which is preliminary data.</text>
</comment>
<reference evidence="1" key="2">
    <citation type="submission" date="2020-09" db="EMBL/GenBank/DDBJ databases">
        <authorList>
            <person name="Sun Q."/>
            <person name="Zhou Y."/>
        </authorList>
    </citation>
    <scope>NUCLEOTIDE SEQUENCE</scope>
    <source>
        <strain evidence="1">CGMCC 4.7201</strain>
    </source>
</reference>
<protein>
    <recommendedName>
        <fullName evidence="3">2-phosphoglycerate kinase</fullName>
    </recommendedName>
</protein>
<evidence type="ECO:0000313" key="1">
    <source>
        <dbReference type="EMBL" id="GGO94532.1"/>
    </source>
</evidence>
<proteinExistence type="predicted"/>
<dbReference type="Proteomes" id="UP000641932">
    <property type="component" value="Unassembled WGS sequence"/>
</dbReference>
<accession>A0A918E0X9</accession>
<dbReference type="EMBL" id="BMMS01000023">
    <property type="protein sequence ID" value="GGO94532.1"/>
    <property type="molecule type" value="Genomic_DNA"/>
</dbReference>
<name>A0A918E0X9_9ACTN</name>
<sequence>MLARPRRALLDLRASLPGLDWCAASSACADCTHSFAVISRVAGMRGVRVVLIGGTSNVGKSTVARAVADSLGFECLSTDALARHPGRPWRTPGREVPTHVAEHYRSLTVDELITSVLDHYVRLWPRIEGLITSRTTTSGAGATVAGLVLEGSALWPVRVAQLVTPHTAAVWLTADETVLRARVHAAGRHDQASPEERALMDTFLSRTLRFQALMLEAVDRLDLDRIDTGSGRSVENLADAVLETVDRQHAVGRSPTR</sequence>
<keyword evidence="2" id="KW-1185">Reference proteome</keyword>
<evidence type="ECO:0008006" key="3">
    <source>
        <dbReference type="Google" id="ProtNLM"/>
    </source>
</evidence>
<gene>
    <name evidence="1" type="ORF">GCM10012280_49660</name>
</gene>
<reference evidence="1" key="1">
    <citation type="journal article" date="2014" name="Int. J. Syst. Evol. Microbiol.">
        <title>Complete genome sequence of Corynebacterium casei LMG S-19264T (=DSM 44701T), isolated from a smear-ripened cheese.</title>
        <authorList>
            <consortium name="US DOE Joint Genome Institute (JGI-PGF)"/>
            <person name="Walter F."/>
            <person name="Albersmeier A."/>
            <person name="Kalinowski J."/>
            <person name="Ruckert C."/>
        </authorList>
    </citation>
    <scope>NUCLEOTIDE SEQUENCE</scope>
    <source>
        <strain evidence="1">CGMCC 4.7201</strain>
    </source>
</reference>
<dbReference type="Gene3D" id="3.40.50.300">
    <property type="entry name" value="P-loop containing nucleotide triphosphate hydrolases"/>
    <property type="match status" value="1"/>
</dbReference>
<organism evidence="1 2">
    <name type="scientific">Wenjunlia tyrosinilytica</name>
    <dbReference type="NCBI Taxonomy" id="1544741"/>
    <lineage>
        <taxon>Bacteria</taxon>
        <taxon>Bacillati</taxon>
        <taxon>Actinomycetota</taxon>
        <taxon>Actinomycetes</taxon>
        <taxon>Kitasatosporales</taxon>
        <taxon>Streptomycetaceae</taxon>
        <taxon>Wenjunlia</taxon>
    </lineage>
</organism>
<dbReference type="SUPFAM" id="SSF52540">
    <property type="entry name" value="P-loop containing nucleoside triphosphate hydrolases"/>
    <property type="match status" value="1"/>
</dbReference>
<evidence type="ECO:0000313" key="2">
    <source>
        <dbReference type="Proteomes" id="UP000641932"/>
    </source>
</evidence>